<dbReference type="Gene3D" id="1.10.30.50">
    <property type="match status" value="1"/>
</dbReference>
<dbReference type="EMBL" id="CP002831">
    <property type="protein sequence ID" value="AFC25630.1"/>
    <property type="molecule type" value="Genomic_DNA"/>
</dbReference>
<dbReference type="Proteomes" id="UP000007519">
    <property type="component" value="Chromosome"/>
</dbReference>
<organism evidence="1 2">
    <name type="scientific">Saprospira grandis (strain Lewin)</name>
    <dbReference type="NCBI Taxonomy" id="984262"/>
    <lineage>
        <taxon>Bacteria</taxon>
        <taxon>Pseudomonadati</taxon>
        <taxon>Bacteroidota</taxon>
        <taxon>Saprospiria</taxon>
        <taxon>Saprospirales</taxon>
        <taxon>Saprospiraceae</taxon>
        <taxon>Saprospira</taxon>
    </lineage>
</organism>
<gene>
    <name evidence="1" type="ordered locus">SGRA_2902</name>
</gene>
<reference evidence="1 2" key="1">
    <citation type="journal article" date="2012" name="Stand. Genomic Sci.">
        <title>Complete genome sequencing and analysis of Saprospira grandis str. Lewin, a predatory marine bacterium.</title>
        <authorList>
            <person name="Saw J.H."/>
            <person name="Yuryev A."/>
            <person name="Kanbe M."/>
            <person name="Hou S."/>
            <person name="Young A.G."/>
            <person name="Aizawa S."/>
            <person name="Alam M."/>
        </authorList>
    </citation>
    <scope>NUCLEOTIDE SEQUENCE [LARGE SCALE GENOMIC DNA]</scope>
    <source>
        <strain evidence="1 2">Lewin</strain>
    </source>
</reference>
<dbReference type="eggNOG" id="COG1403">
    <property type="taxonomic scope" value="Bacteria"/>
</dbReference>
<dbReference type="OrthoDB" id="9816185at2"/>
<sequence>MLKINSTELDKLAKAYLDEMKEKIEDYLSIEETEPATEDTELRLPGKLIKKIRKHLNKDLLDGSPDDLARIISDLSLDFDLKTVKKYKLALKRIFSYDDYKWGAYKLAKALKVDSCCYCNRQYTFTLGTDKEKVSRPQFDHFFPKSRYPYLALSFYNLIPSCSVCNSGLKGDVDMTLEDNVHPYKEGFEDSHSFASLPSCYEDLMGLPSTGEQQLELYFRSFVNESKFEHRVRQNIHLFKLRELYSEHRDFVQELLRLRAISSGAYFKNLMEQYDGLFQSEEEFYRLVFGNYYATEDLLKRPLAKLRRDILEELGVVRPIDIK</sequence>
<dbReference type="HOGENOM" id="CLU_051468_1_1_10"/>
<evidence type="ECO:0008006" key="3">
    <source>
        <dbReference type="Google" id="ProtNLM"/>
    </source>
</evidence>
<protein>
    <recommendedName>
        <fullName evidence="3">HNH domain-containing protein</fullName>
    </recommendedName>
</protein>
<dbReference type="AlphaFoldDB" id="H6LAN7"/>
<dbReference type="KEGG" id="sgn:SGRA_2902"/>
<dbReference type="RefSeq" id="WP_015693233.1">
    <property type="nucleotide sequence ID" value="NC_016940.1"/>
</dbReference>
<dbReference type="STRING" id="984262.SGRA_2902"/>
<keyword evidence="2" id="KW-1185">Reference proteome</keyword>
<name>H6LAN7_SAPGL</name>
<evidence type="ECO:0000313" key="1">
    <source>
        <dbReference type="EMBL" id="AFC25630.1"/>
    </source>
</evidence>
<evidence type="ECO:0000313" key="2">
    <source>
        <dbReference type="Proteomes" id="UP000007519"/>
    </source>
</evidence>
<accession>H6LAN7</accession>
<proteinExistence type="predicted"/>